<feature type="domain" description="PAC" evidence="11">
    <location>
        <begin position="332"/>
        <end position="384"/>
    </location>
</feature>
<dbReference type="SUPFAM" id="SSF52172">
    <property type="entry name" value="CheY-like"/>
    <property type="match status" value="1"/>
</dbReference>
<dbReference type="Gene3D" id="3.30.450.20">
    <property type="entry name" value="PAS domain"/>
    <property type="match status" value="2"/>
</dbReference>
<evidence type="ECO:0000259" key="8">
    <source>
        <dbReference type="PROSITE" id="PS50109"/>
    </source>
</evidence>
<dbReference type="GO" id="GO:0000155">
    <property type="term" value="F:phosphorelay sensor kinase activity"/>
    <property type="evidence" value="ECO:0007669"/>
    <property type="project" value="InterPro"/>
</dbReference>
<dbReference type="CDD" id="cd00082">
    <property type="entry name" value="HisKA"/>
    <property type="match status" value="1"/>
</dbReference>
<evidence type="ECO:0000313" key="13">
    <source>
        <dbReference type="Proteomes" id="UP000011650"/>
    </source>
</evidence>
<dbReference type="CDD" id="cd00075">
    <property type="entry name" value="HATPase"/>
    <property type="match status" value="1"/>
</dbReference>
<dbReference type="InterPro" id="IPR003594">
    <property type="entry name" value="HATPase_dom"/>
</dbReference>
<evidence type="ECO:0000256" key="7">
    <source>
        <dbReference type="SAM" id="MobiDB-lite"/>
    </source>
</evidence>
<dbReference type="SMART" id="SM00388">
    <property type="entry name" value="HisKA"/>
    <property type="match status" value="1"/>
</dbReference>
<dbReference type="InterPro" id="IPR001789">
    <property type="entry name" value="Sig_transdc_resp-reg_receiver"/>
</dbReference>
<dbReference type="PROSITE" id="PS50113">
    <property type="entry name" value="PAC"/>
    <property type="match status" value="1"/>
</dbReference>
<dbReference type="InterPro" id="IPR035965">
    <property type="entry name" value="PAS-like_dom_sf"/>
</dbReference>
<dbReference type="InterPro" id="IPR050736">
    <property type="entry name" value="Sensor_HK_Regulatory"/>
</dbReference>
<dbReference type="PANTHER" id="PTHR43711:SF1">
    <property type="entry name" value="HISTIDINE KINASE 1"/>
    <property type="match status" value="1"/>
</dbReference>
<keyword evidence="4" id="KW-0418">Kinase</keyword>
<comment type="caution">
    <text evidence="12">The sequence shown here is derived from an EMBL/GenBank/DDBJ whole genome shotgun (WGS) entry which is preliminary data.</text>
</comment>
<gene>
    <name evidence="12" type="ORF">C469_14801</name>
</gene>
<evidence type="ECO:0000259" key="9">
    <source>
        <dbReference type="PROSITE" id="PS50110"/>
    </source>
</evidence>
<dbReference type="SUPFAM" id="SSF55874">
    <property type="entry name" value="ATPase domain of HSP90 chaperone/DNA topoisomerase II/histidine kinase"/>
    <property type="match status" value="1"/>
</dbReference>
<feature type="domain" description="Response regulatory" evidence="9">
    <location>
        <begin position="6"/>
        <end position="122"/>
    </location>
</feature>
<proteinExistence type="predicted"/>
<dbReference type="SMART" id="SM00387">
    <property type="entry name" value="HATPase_c"/>
    <property type="match status" value="1"/>
</dbReference>
<evidence type="ECO:0000256" key="1">
    <source>
        <dbReference type="ARBA" id="ARBA00000085"/>
    </source>
</evidence>
<dbReference type="Pfam" id="PF02518">
    <property type="entry name" value="HATPase_c"/>
    <property type="match status" value="1"/>
</dbReference>
<evidence type="ECO:0000256" key="4">
    <source>
        <dbReference type="ARBA" id="ARBA00022777"/>
    </source>
</evidence>
<dbReference type="PROSITE" id="PS50109">
    <property type="entry name" value="HIS_KIN"/>
    <property type="match status" value="1"/>
</dbReference>
<accession>M0NMJ4</accession>
<dbReference type="SMART" id="SM00448">
    <property type="entry name" value="REC"/>
    <property type="match status" value="1"/>
</dbReference>
<dbReference type="Pfam" id="PF00072">
    <property type="entry name" value="Response_reg"/>
    <property type="match status" value="1"/>
</dbReference>
<dbReference type="PROSITE" id="PS50110">
    <property type="entry name" value="RESPONSE_REGULATORY"/>
    <property type="match status" value="1"/>
</dbReference>
<keyword evidence="6" id="KW-0597">Phosphoprotein</keyword>
<dbReference type="InterPro" id="IPR013767">
    <property type="entry name" value="PAS_fold"/>
</dbReference>
<evidence type="ECO:0000256" key="3">
    <source>
        <dbReference type="ARBA" id="ARBA00022679"/>
    </source>
</evidence>
<feature type="domain" description="PAS" evidence="10">
    <location>
        <begin position="132"/>
        <end position="202"/>
    </location>
</feature>
<dbReference type="PANTHER" id="PTHR43711">
    <property type="entry name" value="TWO-COMPONENT HISTIDINE KINASE"/>
    <property type="match status" value="1"/>
</dbReference>
<dbReference type="InterPro" id="IPR000014">
    <property type="entry name" value="PAS"/>
</dbReference>
<dbReference type="CDD" id="cd00130">
    <property type="entry name" value="PAS"/>
    <property type="match status" value="2"/>
</dbReference>
<dbReference type="CDD" id="cd00156">
    <property type="entry name" value="REC"/>
    <property type="match status" value="1"/>
</dbReference>
<keyword evidence="3" id="KW-0808">Transferase</keyword>
<dbReference type="SUPFAM" id="SSF47384">
    <property type="entry name" value="Homodimeric domain of signal transducing histidine kinase"/>
    <property type="match status" value="1"/>
</dbReference>
<dbReference type="SMART" id="SM00091">
    <property type="entry name" value="PAS"/>
    <property type="match status" value="2"/>
</dbReference>
<dbReference type="InterPro" id="IPR003661">
    <property type="entry name" value="HisK_dim/P_dom"/>
</dbReference>
<reference evidence="12 13" key="1">
    <citation type="journal article" date="2014" name="PLoS Genet.">
        <title>Phylogenetically driven sequencing of extremely halophilic archaea reveals strategies for static and dynamic osmo-response.</title>
        <authorList>
            <person name="Becker E.A."/>
            <person name="Seitzer P.M."/>
            <person name="Tritt A."/>
            <person name="Larsen D."/>
            <person name="Krusor M."/>
            <person name="Yao A.I."/>
            <person name="Wu D."/>
            <person name="Madern D."/>
            <person name="Eisen J.A."/>
            <person name="Darling A.E."/>
            <person name="Facciotti M.T."/>
        </authorList>
    </citation>
    <scope>NUCLEOTIDE SEQUENCE [LARGE SCALE GENOMIC DNA]</scope>
    <source>
        <strain evidence="12 13">DSM 21995</strain>
    </source>
</reference>
<dbReference type="InterPro" id="IPR001610">
    <property type="entry name" value="PAC"/>
</dbReference>
<evidence type="ECO:0000256" key="5">
    <source>
        <dbReference type="ARBA" id="ARBA00023012"/>
    </source>
</evidence>
<dbReference type="Gene3D" id="3.40.50.2300">
    <property type="match status" value="1"/>
</dbReference>
<comment type="catalytic activity">
    <reaction evidence="1">
        <text>ATP + protein L-histidine = ADP + protein N-phospho-L-histidine.</text>
        <dbReference type="EC" id="2.7.13.3"/>
    </reaction>
</comment>
<dbReference type="Pfam" id="PF00989">
    <property type="entry name" value="PAS"/>
    <property type="match status" value="1"/>
</dbReference>
<sequence length="620" mass="67136">MSERIDVLHVDDDPSVLDLAEAYLERELGSVAVTSVTEPSAALDRLDDGEFDCVVSDYDMPGTDGLELFEAIRAAHPRLPFVLYTGKGSEEIASRALNAGVTGYFQKGGPEQLRRLANRVEQAVEEHRTREIADRYSTVIDALGYPVYVVDETGVFRFVNEPFAALTGYDREEIVGSKPGLIKDDDAVDEAEDRLGRVLSSSGPDVQRFSVDIVPKEGDPIPCRDHMAALPYDGECFEGSVGILRDVSDERERREELETKTRALDEAPVGITITDPDLSDNPMVYVNDRFVEVTGYDREDAVGVNCRFLQGEDTDPEPVARLREAIDAEEPESVELLNYRKDGTPFWNRVSVAPIRAGDGSVSEWVGFQEDITAFKEREAALERQNERLDAFASIVSHDLRNPLNVAQGRVGLARDATDDPESLDAAADALDRIESIVEHTLTLAREGETVGDPEPVAIAAVAADSWETVDTGSASLSVEADGEVLADPDRLRNLFENLIRNSVEHGSTGSRADPGDSVEHGSAGGRGAPGDGAEHAGGDVRLRVGDLRDGFYVEDDGPGIPGDLRDTLFEPGQSGTEGNTGFGLAIVQEIATAHGWTVEAADAVDGGARFEIRGVRRPS</sequence>
<dbReference type="PATRIC" id="fig|1227482.3.peg.2988"/>
<dbReference type="AlphaFoldDB" id="M0NMJ4"/>
<dbReference type="InterPro" id="IPR011006">
    <property type="entry name" value="CheY-like_superfamily"/>
</dbReference>
<feature type="region of interest" description="Disordered" evidence="7">
    <location>
        <begin position="505"/>
        <end position="539"/>
    </location>
</feature>
<evidence type="ECO:0000256" key="2">
    <source>
        <dbReference type="ARBA" id="ARBA00012438"/>
    </source>
</evidence>
<dbReference type="Gene3D" id="3.30.565.10">
    <property type="entry name" value="Histidine kinase-like ATPase, C-terminal domain"/>
    <property type="match status" value="1"/>
</dbReference>
<feature type="modified residue" description="4-aspartylphosphate" evidence="6">
    <location>
        <position position="57"/>
    </location>
</feature>
<protein>
    <recommendedName>
        <fullName evidence="2">histidine kinase</fullName>
        <ecNumber evidence="2">2.7.13.3</ecNumber>
    </recommendedName>
</protein>
<dbReference type="SMART" id="SM00086">
    <property type="entry name" value="PAC"/>
    <property type="match status" value="2"/>
</dbReference>
<dbReference type="Pfam" id="PF00512">
    <property type="entry name" value="HisKA"/>
    <property type="match status" value="1"/>
</dbReference>
<dbReference type="SUPFAM" id="SSF55785">
    <property type="entry name" value="PYP-like sensor domain (PAS domain)"/>
    <property type="match status" value="2"/>
</dbReference>
<keyword evidence="5" id="KW-0902">Two-component regulatory system</keyword>
<dbReference type="InterPro" id="IPR036890">
    <property type="entry name" value="HATPase_C_sf"/>
</dbReference>
<dbReference type="Proteomes" id="UP000011650">
    <property type="component" value="Unassembled WGS sequence"/>
</dbReference>
<name>M0NMJ4_9EURY</name>
<dbReference type="InterPro" id="IPR005467">
    <property type="entry name" value="His_kinase_dom"/>
</dbReference>
<dbReference type="RefSeq" id="WP_008007944.1">
    <property type="nucleotide sequence ID" value="NZ_AOJG01000040.1"/>
</dbReference>
<organism evidence="12 13">
    <name type="scientific">Halorubrum lipolyticum DSM 21995</name>
    <dbReference type="NCBI Taxonomy" id="1227482"/>
    <lineage>
        <taxon>Archaea</taxon>
        <taxon>Methanobacteriati</taxon>
        <taxon>Methanobacteriota</taxon>
        <taxon>Stenosarchaea group</taxon>
        <taxon>Halobacteria</taxon>
        <taxon>Halobacteriales</taxon>
        <taxon>Haloferacaceae</taxon>
        <taxon>Halorubrum</taxon>
    </lineage>
</organism>
<dbReference type="STRING" id="1227482.C469_14801"/>
<evidence type="ECO:0000256" key="6">
    <source>
        <dbReference type="PROSITE-ProRule" id="PRU00169"/>
    </source>
</evidence>
<dbReference type="EC" id="2.7.13.3" evidence="2"/>
<dbReference type="Pfam" id="PF13426">
    <property type="entry name" value="PAS_9"/>
    <property type="match status" value="1"/>
</dbReference>
<dbReference type="NCBIfam" id="TIGR00229">
    <property type="entry name" value="sensory_box"/>
    <property type="match status" value="2"/>
</dbReference>
<evidence type="ECO:0000259" key="11">
    <source>
        <dbReference type="PROSITE" id="PS50113"/>
    </source>
</evidence>
<dbReference type="GO" id="GO:0006355">
    <property type="term" value="P:regulation of DNA-templated transcription"/>
    <property type="evidence" value="ECO:0007669"/>
    <property type="project" value="InterPro"/>
</dbReference>
<feature type="domain" description="Histidine kinase" evidence="8">
    <location>
        <begin position="395"/>
        <end position="614"/>
    </location>
</feature>
<dbReference type="Gene3D" id="1.10.287.130">
    <property type="match status" value="1"/>
</dbReference>
<dbReference type="PROSITE" id="PS50112">
    <property type="entry name" value="PAS"/>
    <property type="match status" value="2"/>
</dbReference>
<feature type="domain" description="PAS" evidence="10">
    <location>
        <begin position="256"/>
        <end position="329"/>
    </location>
</feature>
<evidence type="ECO:0000259" key="10">
    <source>
        <dbReference type="PROSITE" id="PS50112"/>
    </source>
</evidence>
<dbReference type="OrthoDB" id="8127at2157"/>
<dbReference type="InterPro" id="IPR036097">
    <property type="entry name" value="HisK_dim/P_sf"/>
</dbReference>
<evidence type="ECO:0000313" key="12">
    <source>
        <dbReference type="EMBL" id="EMA57890.1"/>
    </source>
</evidence>
<dbReference type="EMBL" id="AOJG01000040">
    <property type="protein sequence ID" value="EMA57890.1"/>
    <property type="molecule type" value="Genomic_DNA"/>
</dbReference>
<dbReference type="InterPro" id="IPR000700">
    <property type="entry name" value="PAS-assoc_C"/>
</dbReference>
<keyword evidence="13" id="KW-1185">Reference proteome</keyword>